<dbReference type="InterPro" id="IPR036397">
    <property type="entry name" value="RNaseH_sf"/>
</dbReference>
<dbReference type="InterPro" id="IPR050951">
    <property type="entry name" value="Retrovirus_Pol_polyprotein"/>
</dbReference>
<sequence>MSSSRKSIGERRISAKLMICLPSSKISLRKTKKRWSRSCHLKERCNKYWRSRFETLRYQQRKYERKRRRMRSHNNWQRTPFAKIRYYDRKRKPCGPEVVPLTVATSGTTTGALDRIFSTHGLPKTLVSDNGTQFTSVDFKEFCEQRSIEHIRIPPYHPRSNGQPERFVDTLKRGLKKAKWERTMEEVLQNFLLEYRSTSHPAIGEKSPAEVLAENGARSYATEENPTGREEGG</sequence>
<evidence type="ECO:0000259" key="2">
    <source>
        <dbReference type="PROSITE" id="PS50994"/>
    </source>
</evidence>
<dbReference type="SUPFAM" id="SSF53098">
    <property type="entry name" value="Ribonuclease H-like"/>
    <property type="match status" value="1"/>
</dbReference>
<proteinExistence type="predicted"/>
<keyword evidence="4" id="KW-1185">Reference proteome</keyword>
<dbReference type="GO" id="GO:0015074">
    <property type="term" value="P:DNA integration"/>
    <property type="evidence" value="ECO:0007669"/>
    <property type="project" value="InterPro"/>
</dbReference>
<dbReference type="Proteomes" id="UP000321570">
    <property type="component" value="Unassembled WGS sequence"/>
</dbReference>
<dbReference type="GO" id="GO:0003676">
    <property type="term" value="F:nucleic acid binding"/>
    <property type="evidence" value="ECO:0007669"/>
    <property type="project" value="InterPro"/>
</dbReference>
<feature type="region of interest" description="Disordered" evidence="1">
    <location>
        <begin position="200"/>
        <end position="233"/>
    </location>
</feature>
<dbReference type="PANTHER" id="PTHR37984:SF5">
    <property type="entry name" value="PROTEIN NYNRIN-LIKE"/>
    <property type="match status" value="1"/>
</dbReference>
<dbReference type="InterPro" id="IPR001584">
    <property type="entry name" value="Integrase_cat-core"/>
</dbReference>
<gene>
    <name evidence="3" type="ORF">WMSIL1_LOCUS7245</name>
</gene>
<protein>
    <recommendedName>
        <fullName evidence="2">Integrase catalytic domain-containing protein</fullName>
    </recommendedName>
</protein>
<evidence type="ECO:0000256" key="1">
    <source>
        <dbReference type="SAM" id="MobiDB-lite"/>
    </source>
</evidence>
<evidence type="ECO:0000313" key="3">
    <source>
        <dbReference type="EMBL" id="VUZ47805.1"/>
    </source>
</evidence>
<dbReference type="InterPro" id="IPR012337">
    <property type="entry name" value="RNaseH-like_sf"/>
</dbReference>
<dbReference type="PROSITE" id="PS50994">
    <property type="entry name" value="INTEGRASE"/>
    <property type="match status" value="1"/>
</dbReference>
<dbReference type="Pfam" id="PF00665">
    <property type="entry name" value="rve"/>
    <property type="match status" value="1"/>
</dbReference>
<dbReference type="Gene3D" id="3.30.420.10">
    <property type="entry name" value="Ribonuclease H-like superfamily/Ribonuclease H"/>
    <property type="match status" value="1"/>
</dbReference>
<feature type="domain" description="Integrase catalytic" evidence="2">
    <location>
        <begin position="108"/>
        <end position="216"/>
    </location>
</feature>
<evidence type="ECO:0000313" key="4">
    <source>
        <dbReference type="Proteomes" id="UP000321570"/>
    </source>
</evidence>
<dbReference type="AlphaFoldDB" id="A0A564YKL4"/>
<dbReference type="PANTHER" id="PTHR37984">
    <property type="entry name" value="PROTEIN CBG26694"/>
    <property type="match status" value="1"/>
</dbReference>
<dbReference type="EMBL" id="CABIJS010000255">
    <property type="protein sequence ID" value="VUZ47805.1"/>
    <property type="molecule type" value="Genomic_DNA"/>
</dbReference>
<organism evidence="3 4">
    <name type="scientific">Hymenolepis diminuta</name>
    <name type="common">Rat tapeworm</name>
    <dbReference type="NCBI Taxonomy" id="6216"/>
    <lineage>
        <taxon>Eukaryota</taxon>
        <taxon>Metazoa</taxon>
        <taxon>Spiralia</taxon>
        <taxon>Lophotrochozoa</taxon>
        <taxon>Platyhelminthes</taxon>
        <taxon>Cestoda</taxon>
        <taxon>Eucestoda</taxon>
        <taxon>Cyclophyllidea</taxon>
        <taxon>Hymenolepididae</taxon>
        <taxon>Hymenolepis</taxon>
    </lineage>
</organism>
<accession>A0A564YKL4</accession>
<reference evidence="3 4" key="1">
    <citation type="submission" date="2019-07" db="EMBL/GenBank/DDBJ databases">
        <authorList>
            <person name="Jastrzebski P J."/>
            <person name="Paukszto L."/>
            <person name="Jastrzebski P J."/>
        </authorList>
    </citation>
    <scope>NUCLEOTIDE SEQUENCE [LARGE SCALE GENOMIC DNA]</scope>
    <source>
        <strain evidence="3 4">WMS-il1</strain>
    </source>
</reference>
<name>A0A564YKL4_HYMDI</name>